<evidence type="ECO:0008006" key="3">
    <source>
        <dbReference type="Google" id="ProtNLM"/>
    </source>
</evidence>
<name>A0AAV8VBJ1_9CUCU</name>
<evidence type="ECO:0000313" key="1">
    <source>
        <dbReference type="EMBL" id="KAJ8911537.1"/>
    </source>
</evidence>
<dbReference type="Proteomes" id="UP001159042">
    <property type="component" value="Unassembled WGS sequence"/>
</dbReference>
<comment type="caution">
    <text evidence="1">The sequence shown here is derived from an EMBL/GenBank/DDBJ whole genome shotgun (WGS) entry which is preliminary data.</text>
</comment>
<keyword evidence="2" id="KW-1185">Reference proteome</keyword>
<organism evidence="1 2">
    <name type="scientific">Exocentrus adspersus</name>
    <dbReference type="NCBI Taxonomy" id="1586481"/>
    <lineage>
        <taxon>Eukaryota</taxon>
        <taxon>Metazoa</taxon>
        <taxon>Ecdysozoa</taxon>
        <taxon>Arthropoda</taxon>
        <taxon>Hexapoda</taxon>
        <taxon>Insecta</taxon>
        <taxon>Pterygota</taxon>
        <taxon>Neoptera</taxon>
        <taxon>Endopterygota</taxon>
        <taxon>Coleoptera</taxon>
        <taxon>Polyphaga</taxon>
        <taxon>Cucujiformia</taxon>
        <taxon>Chrysomeloidea</taxon>
        <taxon>Cerambycidae</taxon>
        <taxon>Lamiinae</taxon>
        <taxon>Acanthocinini</taxon>
        <taxon>Exocentrus</taxon>
    </lineage>
</organism>
<dbReference type="EMBL" id="JANEYG010000181">
    <property type="protein sequence ID" value="KAJ8911537.1"/>
    <property type="molecule type" value="Genomic_DNA"/>
</dbReference>
<protein>
    <recommendedName>
        <fullName evidence="3">Nuclease HARBI1</fullName>
    </recommendedName>
</protein>
<dbReference type="AlphaFoldDB" id="A0AAV8VBJ1"/>
<sequence length="157" mass="18028">MQNILETSSSSSSDDDMHIIRKAKIYRRREDNLNKFDELEFFRRFRITKRTFSILLEQIEHNIQPATNRSGSIKAVSQLLLTLRFYATGSMQRTASDFAGVSVASVCRIIKRVSRCIASLRPIYINMPNTNQELEATAGEFYRIARFPRVIGAIDCT</sequence>
<reference evidence="1 2" key="1">
    <citation type="journal article" date="2023" name="Insect Mol. Biol.">
        <title>Genome sequencing provides insights into the evolution of gene families encoding plant cell wall-degrading enzymes in longhorned beetles.</title>
        <authorList>
            <person name="Shin N.R."/>
            <person name="Okamura Y."/>
            <person name="Kirsch R."/>
            <person name="Pauchet Y."/>
        </authorList>
    </citation>
    <scope>NUCLEOTIDE SEQUENCE [LARGE SCALE GENOMIC DNA]</scope>
    <source>
        <strain evidence="1">EAD_L_NR</strain>
    </source>
</reference>
<gene>
    <name evidence="1" type="ORF">NQ315_012790</name>
</gene>
<evidence type="ECO:0000313" key="2">
    <source>
        <dbReference type="Proteomes" id="UP001159042"/>
    </source>
</evidence>
<proteinExistence type="predicted"/>
<accession>A0AAV8VBJ1</accession>